<organism evidence="2 3">
    <name type="scientific">Amycolatopsis vastitatis</name>
    <dbReference type="NCBI Taxonomy" id="1905142"/>
    <lineage>
        <taxon>Bacteria</taxon>
        <taxon>Bacillati</taxon>
        <taxon>Actinomycetota</taxon>
        <taxon>Actinomycetes</taxon>
        <taxon>Pseudonocardiales</taxon>
        <taxon>Pseudonocardiaceae</taxon>
        <taxon>Amycolatopsis</taxon>
    </lineage>
</organism>
<dbReference type="Proteomes" id="UP000215199">
    <property type="component" value="Unassembled WGS sequence"/>
</dbReference>
<dbReference type="Gene3D" id="3.40.50.150">
    <property type="entry name" value="Vaccinia Virus protein VP39"/>
    <property type="match status" value="1"/>
</dbReference>
<proteinExistence type="predicted"/>
<feature type="domain" description="Methyltransferase" evidence="1">
    <location>
        <begin position="53"/>
        <end position="149"/>
    </location>
</feature>
<reference evidence="3" key="1">
    <citation type="submission" date="2017-07" db="EMBL/GenBank/DDBJ databases">
        <title>Comparative genome mining reveals phylogenetic distribution patterns of secondary metabolites in Amycolatopsis.</title>
        <authorList>
            <person name="Adamek M."/>
            <person name="Alanjary M."/>
            <person name="Sales-Ortells H."/>
            <person name="Goodfellow M."/>
            <person name="Bull A.T."/>
            <person name="Kalinowski J."/>
            <person name="Ziemert N."/>
        </authorList>
    </citation>
    <scope>NUCLEOTIDE SEQUENCE [LARGE SCALE GENOMIC DNA]</scope>
    <source>
        <strain evidence="3">H5</strain>
    </source>
</reference>
<dbReference type="PANTHER" id="PTHR43591">
    <property type="entry name" value="METHYLTRANSFERASE"/>
    <property type="match status" value="1"/>
</dbReference>
<dbReference type="CDD" id="cd02440">
    <property type="entry name" value="AdoMet_MTases"/>
    <property type="match status" value="1"/>
</dbReference>
<keyword evidence="3" id="KW-1185">Reference proteome</keyword>
<name>A0A229SZ09_9PSEU</name>
<dbReference type="Pfam" id="PF13649">
    <property type="entry name" value="Methyltransf_25"/>
    <property type="match status" value="1"/>
</dbReference>
<protein>
    <recommendedName>
        <fullName evidence="1">Methyltransferase domain-containing protein</fullName>
    </recommendedName>
</protein>
<dbReference type="InterPro" id="IPR029063">
    <property type="entry name" value="SAM-dependent_MTases_sf"/>
</dbReference>
<accession>A0A229SZ09</accession>
<dbReference type="InterPro" id="IPR041698">
    <property type="entry name" value="Methyltransf_25"/>
</dbReference>
<dbReference type="SUPFAM" id="SSF53335">
    <property type="entry name" value="S-adenosyl-L-methionine-dependent methyltransferases"/>
    <property type="match status" value="1"/>
</dbReference>
<dbReference type="AlphaFoldDB" id="A0A229SZ09"/>
<evidence type="ECO:0000313" key="2">
    <source>
        <dbReference type="EMBL" id="OXM64236.1"/>
    </source>
</evidence>
<evidence type="ECO:0000259" key="1">
    <source>
        <dbReference type="Pfam" id="PF13649"/>
    </source>
</evidence>
<gene>
    <name evidence="2" type="ORF">CF165_28305</name>
</gene>
<evidence type="ECO:0000313" key="3">
    <source>
        <dbReference type="Proteomes" id="UP000215199"/>
    </source>
</evidence>
<dbReference type="EMBL" id="NMUL01000030">
    <property type="protein sequence ID" value="OXM64236.1"/>
    <property type="molecule type" value="Genomic_DNA"/>
</dbReference>
<comment type="caution">
    <text evidence="2">The sequence shown here is derived from an EMBL/GenBank/DDBJ whole genome shotgun (WGS) entry which is preliminary data.</text>
</comment>
<sequence length="282" mass="29903">MASPRIVDPQRNLDVTNTEEAVAAAHDLSLPYLAGITDPLLTPLDALPDGAHVVDVACGTGEPSLSLARRRPGLRISGIDTEFALLAAARAKAAEAGLTVEFTPMPMTDLDFADGSVDAITSRMGLLLAGTAPFDAAAGEAARVLRAGGILSLATWTDLAASPYTGIGLPVLRRVLPEGTVPEFEALFADAARPGALERQLANAGFTDIQASWFSWETECPGFESWWHFDTGAGPLKPFFDSLDDGRRASARQAMNDALDEHRTPSGGYRVPATCRMITARR</sequence>